<dbReference type="InterPro" id="IPR011994">
    <property type="entry name" value="Cytidylate_kinase_dom"/>
</dbReference>
<evidence type="ECO:0000259" key="9">
    <source>
        <dbReference type="Pfam" id="PF02224"/>
    </source>
</evidence>
<dbReference type="Gene3D" id="3.40.50.300">
    <property type="entry name" value="P-loop containing nucleotide triphosphate hydrolases"/>
    <property type="match status" value="1"/>
</dbReference>
<evidence type="ECO:0000256" key="2">
    <source>
        <dbReference type="ARBA" id="ARBA00012906"/>
    </source>
</evidence>
<name>A0A1H6F8Z2_9GAMM</name>
<dbReference type="AlphaFoldDB" id="A0A1H6F8Z2"/>
<dbReference type="EMBL" id="FMSV02000272">
    <property type="protein sequence ID" value="SEH05465.1"/>
    <property type="molecule type" value="Genomic_DNA"/>
</dbReference>
<keyword evidence="3 10" id="KW-0808">Transferase</keyword>
<keyword evidence="4" id="KW-0547">Nucleotide-binding</keyword>
<comment type="similarity">
    <text evidence="1">Belongs to the cytidylate kinase family. Type 1 subfamily.</text>
</comment>
<evidence type="ECO:0000256" key="3">
    <source>
        <dbReference type="ARBA" id="ARBA00022679"/>
    </source>
</evidence>
<evidence type="ECO:0000313" key="11">
    <source>
        <dbReference type="Proteomes" id="UP000236724"/>
    </source>
</evidence>
<protein>
    <recommendedName>
        <fullName evidence="2">(d)CMP kinase</fullName>
        <ecNumber evidence="2">2.7.4.25</ecNumber>
    </recommendedName>
</protein>
<evidence type="ECO:0000256" key="7">
    <source>
        <dbReference type="ARBA" id="ARBA00047615"/>
    </source>
</evidence>
<dbReference type="GO" id="GO:0036430">
    <property type="term" value="F:CMP kinase activity"/>
    <property type="evidence" value="ECO:0007669"/>
    <property type="project" value="RHEA"/>
</dbReference>
<dbReference type="EC" id="2.7.4.25" evidence="2"/>
<keyword evidence="6" id="KW-0067">ATP-binding</keyword>
<evidence type="ECO:0000256" key="8">
    <source>
        <dbReference type="ARBA" id="ARBA00048478"/>
    </source>
</evidence>
<dbReference type="CDD" id="cd02020">
    <property type="entry name" value="CMPK"/>
    <property type="match status" value="1"/>
</dbReference>
<comment type="catalytic activity">
    <reaction evidence="7">
        <text>dCMP + ATP = dCDP + ADP</text>
        <dbReference type="Rhea" id="RHEA:25094"/>
        <dbReference type="ChEBI" id="CHEBI:30616"/>
        <dbReference type="ChEBI" id="CHEBI:57566"/>
        <dbReference type="ChEBI" id="CHEBI:58593"/>
        <dbReference type="ChEBI" id="CHEBI:456216"/>
        <dbReference type="EC" id="2.7.4.25"/>
    </reaction>
</comment>
<keyword evidence="11" id="KW-1185">Reference proteome</keyword>
<evidence type="ECO:0000256" key="6">
    <source>
        <dbReference type="ARBA" id="ARBA00022840"/>
    </source>
</evidence>
<sequence length="149" mass="17263">MNDENVEDGIRDIDVSDQVSIISKLKIVREQMVDLQREMGRNSRIIMDGRDIGTVVFPDAEIKIFMTASEEVRAKRRYDEIIAQGKEILLQDVVTNIQKRDMLDQTREESPLRKATDAIVLDNSNLNHSEQLDWVIRILSEKYAKAFKK</sequence>
<dbReference type="InterPro" id="IPR027417">
    <property type="entry name" value="P-loop_NTPase"/>
</dbReference>
<evidence type="ECO:0000313" key="10">
    <source>
        <dbReference type="EMBL" id="SEH05465.1"/>
    </source>
</evidence>
<dbReference type="InterPro" id="IPR003136">
    <property type="entry name" value="Cytidylate_kin"/>
</dbReference>
<organism evidence="10 11">
    <name type="scientific">Candidatus Venteria ishoeyi</name>
    <dbReference type="NCBI Taxonomy" id="1899563"/>
    <lineage>
        <taxon>Bacteria</taxon>
        <taxon>Pseudomonadati</taxon>
        <taxon>Pseudomonadota</taxon>
        <taxon>Gammaproteobacteria</taxon>
        <taxon>Thiotrichales</taxon>
        <taxon>Thiotrichaceae</taxon>
        <taxon>Venteria</taxon>
    </lineage>
</organism>
<proteinExistence type="inferred from homology"/>
<dbReference type="GO" id="GO:0005524">
    <property type="term" value="F:ATP binding"/>
    <property type="evidence" value="ECO:0007669"/>
    <property type="project" value="UniProtKB-KW"/>
</dbReference>
<evidence type="ECO:0000256" key="4">
    <source>
        <dbReference type="ARBA" id="ARBA00022741"/>
    </source>
</evidence>
<dbReference type="GO" id="GO:0036431">
    <property type="term" value="F:dCMP kinase activity"/>
    <property type="evidence" value="ECO:0007669"/>
    <property type="project" value="InterPro"/>
</dbReference>
<accession>A0A1H6F8Z2</accession>
<dbReference type="Pfam" id="PF02224">
    <property type="entry name" value="Cytidylate_kin"/>
    <property type="match status" value="1"/>
</dbReference>
<comment type="catalytic activity">
    <reaction evidence="8">
        <text>CMP + ATP = CDP + ADP</text>
        <dbReference type="Rhea" id="RHEA:11600"/>
        <dbReference type="ChEBI" id="CHEBI:30616"/>
        <dbReference type="ChEBI" id="CHEBI:58069"/>
        <dbReference type="ChEBI" id="CHEBI:60377"/>
        <dbReference type="ChEBI" id="CHEBI:456216"/>
        <dbReference type="EC" id="2.7.4.25"/>
    </reaction>
</comment>
<evidence type="ECO:0000256" key="5">
    <source>
        <dbReference type="ARBA" id="ARBA00022777"/>
    </source>
</evidence>
<dbReference type="Proteomes" id="UP000236724">
    <property type="component" value="Unassembled WGS sequence"/>
</dbReference>
<feature type="domain" description="Cytidylate kinase" evidence="9">
    <location>
        <begin position="1"/>
        <end position="138"/>
    </location>
</feature>
<reference evidence="10 11" key="1">
    <citation type="submission" date="2016-10" db="EMBL/GenBank/DDBJ databases">
        <authorList>
            <person name="de Groot N.N."/>
        </authorList>
    </citation>
    <scope>NUCLEOTIDE SEQUENCE [LARGE SCALE GENOMIC DNA]</scope>
    <source>
        <strain evidence="10">MBHS1</strain>
    </source>
</reference>
<dbReference type="SUPFAM" id="SSF52540">
    <property type="entry name" value="P-loop containing nucleoside triphosphate hydrolases"/>
    <property type="match status" value="1"/>
</dbReference>
<dbReference type="NCBIfam" id="TIGR00017">
    <property type="entry name" value="cmk"/>
    <property type="match status" value="1"/>
</dbReference>
<gene>
    <name evidence="10" type="primary">cmk_1</name>
    <name evidence="10" type="ORF">MBHS_01319</name>
</gene>
<keyword evidence="5 10" id="KW-0418">Kinase</keyword>
<evidence type="ECO:0000256" key="1">
    <source>
        <dbReference type="ARBA" id="ARBA00009427"/>
    </source>
</evidence>